<feature type="transmembrane region" description="Helical" evidence="2">
    <location>
        <begin position="199"/>
        <end position="218"/>
    </location>
</feature>
<dbReference type="SUPFAM" id="SSF47413">
    <property type="entry name" value="lambda repressor-like DNA-binding domains"/>
    <property type="match status" value="1"/>
</dbReference>
<dbReference type="EMBL" id="CP040058">
    <property type="protein sequence ID" value="QCP34998.1"/>
    <property type="molecule type" value="Genomic_DNA"/>
</dbReference>
<accession>A0A4P8IBL0</accession>
<keyword evidence="2" id="KW-1133">Transmembrane helix</keyword>
<gene>
    <name evidence="4" type="ORF">AR1Y2_1544</name>
</gene>
<keyword evidence="2" id="KW-0472">Membrane</keyword>
<evidence type="ECO:0000313" key="5">
    <source>
        <dbReference type="Proteomes" id="UP000298653"/>
    </source>
</evidence>
<evidence type="ECO:0000259" key="3">
    <source>
        <dbReference type="PROSITE" id="PS50943"/>
    </source>
</evidence>
<feature type="domain" description="HTH cro/C1-type" evidence="3">
    <location>
        <begin position="7"/>
        <end position="61"/>
    </location>
</feature>
<feature type="transmembrane region" description="Helical" evidence="2">
    <location>
        <begin position="103"/>
        <end position="123"/>
    </location>
</feature>
<dbReference type="PANTHER" id="PTHR46558:SF15">
    <property type="entry name" value="HELIX-TURN-HELIX DOMAIN PROTEIN"/>
    <property type="match status" value="1"/>
</dbReference>
<proteinExistence type="predicted"/>
<dbReference type="SMART" id="SM00530">
    <property type="entry name" value="HTH_XRE"/>
    <property type="match status" value="1"/>
</dbReference>
<reference evidence="4 5" key="1">
    <citation type="submission" date="2019-05" db="EMBL/GenBank/DDBJ databases">
        <title>Complete genome sequencing of Anaerostipes rhamnosivorans.</title>
        <authorList>
            <person name="Bui T.P.N."/>
            <person name="de Vos W.M."/>
        </authorList>
    </citation>
    <scope>NUCLEOTIDE SEQUENCE [LARGE SCALE GENOMIC DNA]</scope>
    <source>
        <strain evidence="4 5">1y2</strain>
    </source>
</reference>
<dbReference type="CDD" id="cd00093">
    <property type="entry name" value="HTH_XRE"/>
    <property type="match status" value="1"/>
</dbReference>
<dbReference type="AlphaFoldDB" id="A0A4P8IBL0"/>
<keyword evidence="5" id="KW-1185">Reference proteome</keyword>
<dbReference type="KEGG" id="arf:AR1Y2_1544"/>
<dbReference type="Proteomes" id="UP000298653">
    <property type="component" value="Chromosome"/>
</dbReference>
<dbReference type="GO" id="GO:0003677">
    <property type="term" value="F:DNA binding"/>
    <property type="evidence" value="ECO:0007669"/>
    <property type="project" value="UniProtKB-KW"/>
</dbReference>
<sequence length="329" mass="36545">MIFADKLTQLRKKAGWSQEELAEQMNVTRQSVSKWEGAQSVPDLEKILRLSELFGVSTDYLLKDEIEDVECYTSSNEASALRRVSIEEANAFLSVKAKTSKSIAIATFLCIVSPVCLFLLGAMSEVPEYGLKENVAGGIGMIILIILITIAAAIFISSGRKTAAYGYLEKEVFETEYGVSGMVTERKVQYNKTHTGNNIIGTTLCIMAIIPLFVGVMMDENNDLLFMKMLSVSFVFIGIGVVFFVRSGIVWASYEKLLQEGDYTKEKKKNSTVIEAISVTYWLIATAIYLGYSFLTNNWEISWIVWVVAGVAFPAVMSISNLINRQKGE</sequence>
<organism evidence="4 5">
    <name type="scientific">Anaerostipes rhamnosivorans</name>
    <dbReference type="NCBI Taxonomy" id="1229621"/>
    <lineage>
        <taxon>Bacteria</taxon>
        <taxon>Bacillati</taxon>
        <taxon>Bacillota</taxon>
        <taxon>Clostridia</taxon>
        <taxon>Lachnospirales</taxon>
        <taxon>Lachnospiraceae</taxon>
        <taxon>Anaerostipes</taxon>
    </lineage>
</organism>
<evidence type="ECO:0000256" key="2">
    <source>
        <dbReference type="SAM" id="Phobius"/>
    </source>
</evidence>
<feature type="transmembrane region" description="Helical" evidence="2">
    <location>
        <begin position="135"/>
        <end position="156"/>
    </location>
</feature>
<dbReference type="InterPro" id="IPR001387">
    <property type="entry name" value="Cro/C1-type_HTH"/>
</dbReference>
<evidence type="ECO:0000313" key="4">
    <source>
        <dbReference type="EMBL" id="QCP34998.1"/>
    </source>
</evidence>
<feature type="transmembrane region" description="Helical" evidence="2">
    <location>
        <begin position="230"/>
        <end position="252"/>
    </location>
</feature>
<dbReference type="OrthoDB" id="9815852at2"/>
<dbReference type="Gene3D" id="1.10.260.40">
    <property type="entry name" value="lambda repressor-like DNA-binding domains"/>
    <property type="match status" value="1"/>
</dbReference>
<dbReference type="PANTHER" id="PTHR46558">
    <property type="entry name" value="TRACRIPTIONAL REGULATORY PROTEIN-RELATED-RELATED"/>
    <property type="match status" value="1"/>
</dbReference>
<keyword evidence="1" id="KW-0238">DNA-binding</keyword>
<dbReference type="Pfam" id="PF01381">
    <property type="entry name" value="HTH_3"/>
    <property type="match status" value="1"/>
</dbReference>
<dbReference type="RefSeq" id="WP_137328433.1">
    <property type="nucleotide sequence ID" value="NZ_CP040058.1"/>
</dbReference>
<keyword evidence="2" id="KW-0812">Transmembrane</keyword>
<protein>
    <submittedName>
        <fullName evidence="4">Transcriptional regulator, XRE family</fullName>
    </submittedName>
</protein>
<feature type="transmembrane region" description="Helical" evidence="2">
    <location>
        <begin position="273"/>
        <end position="295"/>
    </location>
</feature>
<name>A0A4P8IBL0_9FIRM</name>
<evidence type="ECO:0000256" key="1">
    <source>
        <dbReference type="ARBA" id="ARBA00023125"/>
    </source>
</evidence>
<feature type="transmembrane region" description="Helical" evidence="2">
    <location>
        <begin position="301"/>
        <end position="323"/>
    </location>
</feature>
<dbReference type="PROSITE" id="PS50943">
    <property type="entry name" value="HTH_CROC1"/>
    <property type="match status" value="1"/>
</dbReference>
<dbReference type="InterPro" id="IPR010982">
    <property type="entry name" value="Lambda_DNA-bd_dom_sf"/>
</dbReference>